<protein>
    <submittedName>
        <fullName evidence="6">LLM class F420-dependent oxidoreductase</fullName>
    </submittedName>
</protein>
<comment type="caution">
    <text evidence="6">The sequence shown here is derived from an EMBL/GenBank/DDBJ whole genome shotgun (WGS) entry which is preliminary data.</text>
</comment>
<keyword evidence="2" id="KW-0288">FMN</keyword>
<dbReference type="RefSeq" id="WP_129235537.1">
    <property type="nucleotide sequence ID" value="NZ_SDPL01000349.1"/>
</dbReference>
<evidence type="ECO:0000256" key="2">
    <source>
        <dbReference type="ARBA" id="ARBA00022643"/>
    </source>
</evidence>
<evidence type="ECO:0000256" key="1">
    <source>
        <dbReference type="ARBA" id="ARBA00022630"/>
    </source>
</evidence>
<evidence type="ECO:0000313" key="6">
    <source>
        <dbReference type="EMBL" id="RXZ45228.1"/>
    </source>
</evidence>
<evidence type="ECO:0000313" key="7">
    <source>
        <dbReference type="Proteomes" id="UP000292881"/>
    </source>
</evidence>
<evidence type="ECO:0000256" key="4">
    <source>
        <dbReference type="ARBA" id="ARBA00023033"/>
    </source>
</evidence>
<dbReference type="Pfam" id="PF00296">
    <property type="entry name" value="Bac_luciferase"/>
    <property type="match status" value="1"/>
</dbReference>
<organism evidence="6 7">
    <name type="scientific">Agromyces binzhouensis</name>
    <dbReference type="NCBI Taxonomy" id="1817495"/>
    <lineage>
        <taxon>Bacteria</taxon>
        <taxon>Bacillati</taxon>
        <taxon>Actinomycetota</taxon>
        <taxon>Actinomycetes</taxon>
        <taxon>Micrococcales</taxon>
        <taxon>Microbacteriaceae</taxon>
        <taxon>Agromyces</taxon>
    </lineage>
</organism>
<dbReference type="SUPFAM" id="SSF51679">
    <property type="entry name" value="Bacterial luciferase-like"/>
    <property type="match status" value="1"/>
</dbReference>
<keyword evidence="4" id="KW-0503">Monooxygenase</keyword>
<evidence type="ECO:0000256" key="3">
    <source>
        <dbReference type="ARBA" id="ARBA00023002"/>
    </source>
</evidence>
<proteinExistence type="predicted"/>
<sequence>MTPNTAPARLGVQLQPQHATYTQIRDAVLRMEDLGVDVVMNWDHFFPLSGDRDGLHFEAWTMLGAWAEQTERVEFGTLVNCNSYRNADLQADMARTLDHISAKGGDTGRFIFGTGSGWFERDYDEYGYEFGTVGSRLDDLAEALPRVKARWAKLNPAPTRDIPIMIGGKGEQKTLRLVAEHADIWHSFVRPDELGHKVDVLKRWGEKVGRDVSGITISNELSRRSLDDAYADALYAAGVRLFTLGISGPHYDDAAVRHWLAWRDRRNEEAGVRAA</sequence>
<dbReference type="InterPro" id="IPR022480">
    <property type="entry name" value="F420_MSMEG2906"/>
</dbReference>
<dbReference type="GO" id="GO:0008726">
    <property type="term" value="F:alkanesulfonate monooxygenase activity"/>
    <property type="evidence" value="ECO:0007669"/>
    <property type="project" value="TreeGrafter"/>
</dbReference>
<gene>
    <name evidence="6" type="ORF">ESO86_13915</name>
</gene>
<dbReference type="NCBIfam" id="TIGR03856">
    <property type="entry name" value="F420_MSMEG_2906"/>
    <property type="match status" value="1"/>
</dbReference>
<evidence type="ECO:0000259" key="5">
    <source>
        <dbReference type="Pfam" id="PF00296"/>
    </source>
</evidence>
<dbReference type="OrthoDB" id="143323at2"/>
<dbReference type="InterPro" id="IPR036661">
    <property type="entry name" value="Luciferase-like_sf"/>
</dbReference>
<reference evidence="6 7" key="1">
    <citation type="submission" date="2019-01" db="EMBL/GenBank/DDBJ databases">
        <authorList>
            <person name="Li J."/>
        </authorList>
    </citation>
    <scope>NUCLEOTIDE SEQUENCE [LARGE SCALE GENOMIC DNA]</scope>
    <source>
        <strain evidence="6 7">CGMCC 4.7180</strain>
    </source>
</reference>
<feature type="domain" description="Luciferase-like" evidence="5">
    <location>
        <begin position="7"/>
        <end position="219"/>
    </location>
</feature>
<name>A0A4Q2JHD9_9MICO</name>
<dbReference type="GO" id="GO:0046306">
    <property type="term" value="P:alkanesulfonate catabolic process"/>
    <property type="evidence" value="ECO:0007669"/>
    <property type="project" value="TreeGrafter"/>
</dbReference>
<keyword evidence="3" id="KW-0560">Oxidoreductase</keyword>
<dbReference type="Gene3D" id="3.20.20.30">
    <property type="entry name" value="Luciferase-like domain"/>
    <property type="match status" value="1"/>
</dbReference>
<dbReference type="Proteomes" id="UP000292881">
    <property type="component" value="Unassembled WGS sequence"/>
</dbReference>
<accession>A0A4Q2JHD9</accession>
<dbReference type="InterPro" id="IPR050172">
    <property type="entry name" value="SsuD_RutA_monooxygenase"/>
</dbReference>
<dbReference type="AlphaFoldDB" id="A0A4Q2JHD9"/>
<dbReference type="PANTHER" id="PTHR42847">
    <property type="entry name" value="ALKANESULFONATE MONOOXYGENASE"/>
    <property type="match status" value="1"/>
</dbReference>
<dbReference type="CDD" id="cd01097">
    <property type="entry name" value="Tetrahydromethanopterin_reductase"/>
    <property type="match status" value="1"/>
</dbReference>
<keyword evidence="1" id="KW-0285">Flavoprotein</keyword>
<dbReference type="InterPro" id="IPR011251">
    <property type="entry name" value="Luciferase-like_dom"/>
</dbReference>
<dbReference type="EMBL" id="SDPL01000349">
    <property type="protein sequence ID" value="RXZ45228.1"/>
    <property type="molecule type" value="Genomic_DNA"/>
</dbReference>
<keyword evidence="7" id="KW-1185">Reference proteome</keyword>
<dbReference type="PANTHER" id="PTHR42847:SF8">
    <property type="entry name" value="CONSERVED PROTEIN"/>
    <property type="match status" value="1"/>
</dbReference>